<name>A0A8J5NE96_HOMAM</name>
<gene>
    <name evidence="1" type="ORF">Hamer_G008156</name>
</gene>
<accession>A0A8J5NE96</accession>
<sequence length="247" mass="27519">MYVCTKIIIEVADMTGGYKQVDTTTHKEERPSRICADNQDQMNVQDKFQCCVDPLDKDDHPEGISNIITGRVAPESVNVHQAADLSKAQLVSFENSLPSGFHAPLLKKVIARIVTKKFMRIADKDVYDNNLIYSRVLGLQHARDIGLTTVLKYELAPLPTSMFTESGDMYIATSKMTLKKKLQVLVSARLSPDPQILIIDGCGILWCVHWSCKGTVQDCIDIVCSFILHQTKPNNPTASGNAWPVWV</sequence>
<protein>
    <submittedName>
        <fullName evidence="1">Uncharacterized protein</fullName>
    </submittedName>
</protein>
<keyword evidence="2" id="KW-1185">Reference proteome</keyword>
<evidence type="ECO:0000313" key="2">
    <source>
        <dbReference type="Proteomes" id="UP000747542"/>
    </source>
</evidence>
<proteinExistence type="predicted"/>
<dbReference type="Proteomes" id="UP000747542">
    <property type="component" value="Unassembled WGS sequence"/>
</dbReference>
<organism evidence="1 2">
    <name type="scientific">Homarus americanus</name>
    <name type="common">American lobster</name>
    <dbReference type="NCBI Taxonomy" id="6706"/>
    <lineage>
        <taxon>Eukaryota</taxon>
        <taxon>Metazoa</taxon>
        <taxon>Ecdysozoa</taxon>
        <taxon>Arthropoda</taxon>
        <taxon>Crustacea</taxon>
        <taxon>Multicrustacea</taxon>
        <taxon>Malacostraca</taxon>
        <taxon>Eumalacostraca</taxon>
        <taxon>Eucarida</taxon>
        <taxon>Decapoda</taxon>
        <taxon>Pleocyemata</taxon>
        <taxon>Astacidea</taxon>
        <taxon>Nephropoidea</taxon>
        <taxon>Nephropidae</taxon>
        <taxon>Homarus</taxon>
    </lineage>
</organism>
<comment type="caution">
    <text evidence="1">The sequence shown here is derived from an EMBL/GenBank/DDBJ whole genome shotgun (WGS) entry which is preliminary data.</text>
</comment>
<evidence type="ECO:0000313" key="1">
    <source>
        <dbReference type="EMBL" id="KAG7177523.1"/>
    </source>
</evidence>
<reference evidence="1" key="1">
    <citation type="journal article" date="2021" name="Sci. Adv.">
        <title>The American lobster genome reveals insights on longevity, neural, and immune adaptations.</title>
        <authorList>
            <person name="Polinski J.M."/>
            <person name="Zimin A.V."/>
            <person name="Clark K.F."/>
            <person name="Kohn A.B."/>
            <person name="Sadowski N."/>
            <person name="Timp W."/>
            <person name="Ptitsyn A."/>
            <person name="Khanna P."/>
            <person name="Romanova D.Y."/>
            <person name="Williams P."/>
            <person name="Greenwood S.J."/>
            <person name="Moroz L.L."/>
            <person name="Walt D.R."/>
            <person name="Bodnar A.G."/>
        </authorList>
    </citation>
    <scope>NUCLEOTIDE SEQUENCE</scope>
    <source>
        <strain evidence="1">GMGI-L3</strain>
    </source>
</reference>
<dbReference type="EMBL" id="JAHLQT010001931">
    <property type="protein sequence ID" value="KAG7177523.1"/>
    <property type="molecule type" value="Genomic_DNA"/>
</dbReference>
<dbReference type="AlphaFoldDB" id="A0A8J5NE96"/>